<evidence type="ECO:0000259" key="13">
    <source>
        <dbReference type="Pfam" id="PF00294"/>
    </source>
</evidence>
<keyword evidence="5 12" id="KW-0479">Metal-binding</keyword>
<dbReference type="HAMAP" id="MF_01987">
    <property type="entry name" value="Ribokinase"/>
    <property type="match status" value="1"/>
</dbReference>
<evidence type="ECO:0000256" key="8">
    <source>
        <dbReference type="ARBA" id="ARBA00022840"/>
    </source>
</evidence>
<keyword evidence="7 12" id="KW-0418">Kinase</keyword>
<dbReference type="InterPro" id="IPR002173">
    <property type="entry name" value="Carboh/pur_kinase_PfkB_CS"/>
</dbReference>
<feature type="binding site" evidence="12">
    <location>
        <position position="290"/>
    </location>
    <ligand>
        <name>K(+)</name>
        <dbReference type="ChEBI" id="CHEBI:29103"/>
    </ligand>
</feature>
<comment type="catalytic activity">
    <reaction evidence="12">
        <text>D-ribose + ATP = D-ribose 5-phosphate + ADP + H(+)</text>
        <dbReference type="Rhea" id="RHEA:13697"/>
        <dbReference type="ChEBI" id="CHEBI:15378"/>
        <dbReference type="ChEBI" id="CHEBI:30616"/>
        <dbReference type="ChEBI" id="CHEBI:47013"/>
        <dbReference type="ChEBI" id="CHEBI:78346"/>
        <dbReference type="ChEBI" id="CHEBI:456216"/>
        <dbReference type="EC" id="2.7.1.15"/>
    </reaction>
</comment>
<evidence type="ECO:0000256" key="12">
    <source>
        <dbReference type="HAMAP-Rule" id="MF_01987"/>
    </source>
</evidence>
<dbReference type="Proteomes" id="UP001595843">
    <property type="component" value="Unassembled WGS sequence"/>
</dbReference>
<dbReference type="CDD" id="cd01174">
    <property type="entry name" value="ribokinase"/>
    <property type="match status" value="1"/>
</dbReference>
<dbReference type="RefSeq" id="WP_380702314.1">
    <property type="nucleotide sequence ID" value="NZ_JBHSAP010000007.1"/>
</dbReference>
<feature type="binding site" evidence="12">
    <location>
        <position position="143"/>
    </location>
    <ligand>
        <name>substrate</name>
    </ligand>
</feature>
<dbReference type="PROSITE" id="PS00584">
    <property type="entry name" value="PFKB_KINASES_2"/>
    <property type="match status" value="1"/>
</dbReference>
<comment type="similarity">
    <text evidence="1">Belongs to the carbohydrate kinase pfkB family.</text>
</comment>
<dbReference type="InterPro" id="IPR002139">
    <property type="entry name" value="Ribo/fructo_kinase"/>
</dbReference>
<dbReference type="PANTHER" id="PTHR10584">
    <property type="entry name" value="SUGAR KINASE"/>
    <property type="match status" value="1"/>
</dbReference>
<dbReference type="EC" id="2.7.1.15" evidence="2 12"/>
<evidence type="ECO:0000313" key="14">
    <source>
        <dbReference type="EMBL" id="MFC4075937.1"/>
    </source>
</evidence>
<sequence>MNRTGATVAVVGSLNMDIVVQAGRAPRLGETILGEAVHFIPGGKGANQAVAATRLGARSAMVGAVGRDSFGQMLRKSLIDQGVDDSGVRTSESETTGVASILLAEGDNSIIVVPGANGGLTPADVEGNRGLIEEADVLLLQLEIPMEAVEAAACLGRQAGKKVILNPAPARELPAGLLSDIDVITPNQSELELLTGISLDGEGLKAAMERLLERGAGRVVTTLGEDGTAILEPGADWIRLSGHRVKAVDTTGAGDAFNAGLACALAEGRTLPEAAAFANKAAALAVTRLGAQAGMPTREEVEGFQQ</sequence>
<dbReference type="PRINTS" id="PR00990">
    <property type="entry name" value="RIBOKINASE"/>
</dbReference>
<feature type="active site" description="Proton acceptor" evidence="12">
    <location>
        <position position="255"/>
    </location>
</feature>
<keyword evidence="8 12" id="KW-0067">ATP-binding</keyword>
<feature type="domain" description="Carbohydrate kinase PfkB" evidence="13">
    <location>
        <begin position="7"/>
        <end position="298"/>
    </location>
</feature>
<accession>A0ABV8JDV5</accession>
<dbReference type="GO" id="GO:0004747">
    <property type="term" value="F:ribokinase activity"/>
    <property type="evidence" value="ECO:0007669"/>
    <property type="project" value="UniProtKB-EC"/>
</dbReference>
<evidence type="ECO:0000256" key="4">
    <source>
        <dbReference type="ARBA" id="ARBA00022679"/>
    </source>
</evidence>
<keyword evidence="10 12" id="KW-0630">Potassium</keyword>
<comment type="activity regulation">
    <text evidence="12">Activated by a monovalent cation that binds near, but not in, the active site. The most likely occupant of the site in vivo is potassium. Ion binding induces a conformational change that may alter substrate affinity.</text>
</comment>
<dbReference type="SUPFAM" id="SSF53613">
    <property type="entry name" value="Ribokinase-like"/>
    <property type="match status" value="1"/>
</dbReference>
<keyword evidence="9 12" id="KW-0460">Magnesium</keyword>
<evidence type="ECO:0000256" key="7">
    <source>
        <dbReference type="ARBA" id="ARBA00022777"/>
    </source>
</evidence>
<gene>
    <name evidence="12 14" type="primary">rbsK</name>
    <name evidence="14" type="ORF">ACFOUO_03855</name>
</gene>
<evidence type="ECO:0000256" key="9">
    <source>
        <dbReference type="ARBA" id="ARBA00022842"/>
    </source>
</evidence>
<evidence type="ECO:0000256" key="1">
    <source>
        <dbReference type="ARBA" id="ARBA00005380"/>
    </source>
</evidence>
<comment type="pathway">
    <text evidence="12">Carbohydrate metabolism; D-ribose degradation; D-ribose 5-phosphate from beta-D-ribopyranose: step 2/2.</text>
</comment>
<feature type="binding site" evidence="12">
    <location>
        <position position="279"/>
    </location>
    <ligand>
        <name>ATP</name>
        <dbReference type="ChEBI" id="CHEBI:30616"/>
    </ligand>
</feature>
<keyword evidence="6 12" id="KW-0547">Nucleotide-binding</keyword>
<comment type="subcellular location">
    <subcellularLocation>
        <location evidence="12">Cytoplasm</location>
    </subcellularLocation>
</comment>
<feature type="binding site" evidence="12">
    <location>
        <position position="251"/>
    </location>
    <ligand>
        <name>K(+)</name>
        <dbReference type="ChEBI" id="CHEBI:29103"/>
    </ligand>
</feature>
<comment type="caution">
    <text evidence="12">Lacks conserved residue(s) required for the propagation of feature annotation.</text>
</comment>
<feature type="binding site" evidence="12">
    <location>
        <begin position="254"/>
        <end position="255"/>
    </location>
    <ligand>
        <name>ATP</name>
        <dbReference type="ChEBI" id="CHEBI:30616"/>
    </ligand>
</feature>
<evidence type="ECO:0000256" key="6">
    <source>
        <dbReference type="ARBA" id="ARBA00022741"/>
    </source>
</evidence>
<feature type="binding site" evidence="12">
    <location>
        <position position="249"/>
    </location>
    <ligand>
        <name>K(+)</name>
        <dbReference type="ChEBI" id="CHEBI:29103"/>
    </ligand>
</feature>
<evidence type="ECO:0000256" key="10">
    <source>
        <dbReference type="ARBA" id="ARBA00022958"/>
    </source>
</evidence>
<dbReference type="InterPro" id="IPR011611">
    <property type="entry name" value="PfkB_dom"/>
</dbReference>
<comment type="cofactor">
    <cofactor evidence="12">
        <name>Mg(2+)</name>
        <dbReference type="ChEBI" id="CHEBI:18420"/>
    </cofactor>
    <text evidence="12">Requires a divalent cation, most likely magnesium in vivo, as an electrophilic catalyst to aid phosphoryl group transfer. It is the chelate of the metal and the nucleotide that is the actual substrate.</text>
</comment>
<keyword evidence="4 12" id="KW-0808">Transferase</keyword>
<reference evidence="15" key="1">
    <citation type="journal article" date="2019" name="Int. J. Syst. Evol. Microbiol.">
        <title>The Global Catalogue of Microorganisms (GCM) 10K type strain sequencing project: providing services to taxonomists for standard genome sequencing and annotation.</title>
        <authorList>
            <consortium name="The Broad Institute Genomics Platform"/>
            <consortium name="The Broad Institute Genome Sequencing Center for Infectious Disease"/>
            <person name="Wu L."/>
            <person name="Ma J."/>
        </authorList>
    </citation>
    <scope>NUCLEOTIDE SEQUENCE [LARGE SCALE GENOMIC DNA]</scope>
    <source>
        <strain evidence="15">IBRC-M 10813</strain>
    </source>
</reference>
<feature type="binding site" evidence="12">
    <location>
        <position position="255"/>
    </location>
    <ligand>
        <name>substrate</name>
    </ligand>
</feature>
<evidence type="ECO:0000256" key="5">
    <source>
        <dbReference type="ARBA" id="ARBA00022723"/>
    </source>
</evidence>
<name>A0ABV8JDV5_9BACL</name>
<dbReference type="NCBIfam" id="TIGR02152">
    <property type="entry name" value="D_ribokin_bact"/>
    <property type="match status" value="1"/>
</dbReference>
<feature type="binding site" evidence="12">
    <location>
        <begin position="222"/>
        <end position="227"/>
    </location>
    <ligand>
        <name>ATP</name>
        <dbReference type="ChEBI" id="CHEBI:30616"/>
    </ligand>
</feature>
<feature type="binding site" evidence="12">
    <location>
        <begin position="15"/>
        <end position="17"/>
    </location>
    <ligand>
        <name>substrate</name>
    </ligand>
</feature>
<protein>
    <recommendedName>
        <fullName evidence="3 12">Ribokinase</fullName>
        <shortName evidence="12">RK</shortName>
        <ecNumber evidence="2 12">2.7.1.15</ecNumber>
    </recommendedName>
</protein>
<dbReference type="InterPro" id="IPR029056">
    <property type="entry name" value="Ribokinase-like"/>
</dbReference>
<keyword evidence="15" id="KW-1185">Reference proteome</keyword>
<evidence type="ECO:0000256" key="3">
    <source>
        <dbReference type="ARBA" id="ARBA00016943"/>
    </source>
</evidence>
<comment type="similarity">
    <text evidence="12">Belongs to the carbohydrate kinase PfkB family. Ribokinase subfamily.</text>
</comment>
<dbReference type="PANTHER" id="PTHR10584:SF166">
    <property type="entry name" value="RIBOKINASE"/>
    <property type="match status" value="1"/>
</dbReference>
<comment type="caution">
    <text evidence="14">The sequence shown here is derived from an EMBL/GenBank/DDBJ whole genome shotgun (WGS) entry which is preliminary data.</text>
</comment>
<comment type="subunit">
    <text evidence="12">Homodimer.</text>
</comment>
<feature type="binding site" evidence="12">
    <location>
        <position position="285"/>
    </location>
    <ligand>
        <name>K(+)</name>
        <dbReference type="ChEBI" id="CHEBI:29103"/>
    </ligand>
</feature>
<keyword evidence="11 12" id="KW-0119">Carbohydrate metabolism</keyword>
<dbReference type="Pfam" id="PF00294">
    <property type="entry name" value="PfkB"/>
    <property type="match status" value="1"/>
</dbReference>
<feature type="binding site" evidence="12">
    <location>
        <position position="288"/>
    </location>
    <ligand>
        <name>K(+)</name>
        <dbReference type="ChEBI" id="CHEBI:29103"/>
    </ligand>
</feature>
<dbReference type="Gene3D" id="3.40.1190.20">
    <property type="match status" value="1"/>
</dbReference>
<keyword evidence="12" id="KW-0963">Cytoplasm</keyword>
<dbReference type="EMBL" id="JBHSAP010000007">
    <property type="protein sequence ID" value="MFC4075937.1"/>
    <property type="molecule type" value="Genomic_DNA"/>
</dbReference>
<dbReference type="InterPro" id="IPR011877">
    <property type="entry name" value="Ribokinase"/>
</dbReference>
<evidence type="ECO:0000256" key="11">
    <source>
        <dbReference type="ARBA" id="ARBA00023277"/>
    </source>
</evidence>
<feature type="binding site" evidence="12">
    <location>
        <position position="187"/>
    </location>
    <ligand>
        <name>ATP</name>
        <dbReference type="ChEBI" id="CHEBI:30616"/>
    </ligand>
</feature>
<proteinExistence type="inferred from homology"/>
<evidence type="ECO:0000256" key="2">
    <source>
        <dbReference type="ARBA" id="ARBA00012035"/>
    </source>
</evidence>
<comment type="function">
    <text evidence="12">Catalyzes the phosphorylation of ribose at O-5 in a reaction requiring ATP and magnesium. The resulting D-ribose-5-phosphate can then be used either for sythesis of nucleotides, histidine, and tryptophan, or as a component of the pentose phosphate pathway.</text>
</comment>
<feature type="binding site" evidence="12">
    <location>
        <begin position="43"/>
        <end position="47"/>
    </location>
    <ligand>
        <name>substrate</name>
    </ligand>
</feature>
<organism evidence="14 15">
    <name type="scientific">Salinithrix halophila</name>
    <dbReference type="NCBI Taxonomy" id="1485204"/>
    <lineage>
        <taxon>Bacteria</taxon>
        <taxon>Bacillati</taxon>
        <taxon>Bacillota</taxon>
        <taxon>Bacilli</taxon>
        <taxon>Bacillales</taxon>
        <taxon>Thermoactinomycetaceae</taxon>
        <taxon>Salinithrix</taxon>
    </lineage>
</organism>
<evidence type="ECO:0000313" key="15">
    <source>
        <dbReference type="Proteomes" id="UP001595843"/>
    </source>
</evidence>